<evidence type="ECO:0000256" key="2">
    <source>
        <dbReference type="ARBA" id="ARBA00022723"/>
    </source>
</evidence>
<gene>
    <name evidence="6" type="ORF">BaRGS_00034668</name>
</gene>
<comment type="cofactor">
    <cofactor evidence="1">
        <name>Fe cation</name>
        <dbReference type="ChEBI" id="CHEBI:24875"/>
    </cofactor>
</comment>
<proteinExistence type="inferred from homology"/>
<feature type="non-terminal residue" evidence="6">
    <location>
        <position position="1"/>
    </location>
</feature>
<evidence type="ECO:0000256" key="4">
    <source>
        <dbReference type="ARBA" id="ARBA00038356"/>
    </source>
</evidence>
<evidence type="ECO:0000313" key="6">
    <source>
        <dbReference type="EMBL" id="KAK7474062.1"/>
    </source>
</evidence>
<evidence type="ECO:0000256" key="5">
    <source>
        <dbReference type="SAM" id="MobiDB-lite"/>
    </source>
</evidence>
<sequence>GYQGSCTHPTPSPNTQSQAAADTRETQEKSFGNTALPSQIQSLSCYSQPHIGPRFEKEGYAIIENFLTEEEVQSLRNEMARIMDNLDPSEHRSVFRTTDQFNDDYFMGSADKIRFFFEDGALDKDGNLLVDKKHSVNKIGHALHCQNPAFQKVTFSDKMKNLARAVKFEDPVVCQSMYIFKQPRIGGKVVPHQDSSYLYTTPLRLMGVWIALEDATLENGCLWFIPESHKDGVHGGKRMVRKANPAPGGNQTEYIGTEPQYDDSKFIAGPVRKGTLVLIHGEVVHKSEHNYSDKSREIYTFHLFDQATSKYDERNWLQPTEANTFTHMFSES</sequence>
<dbReference type="AlphaFoldDB" id="A0ABD0JI29"/>
<evidence type="ECO:0000256" key="1">
    <source>
        <dbReference type="ARBA" id="ARBA00001962"/>
    </source>
</evidence>
<keyword evidence="2" id="KW-0479">Metal-binding</keyword>
<dbReference type="InterPro" id="IPR008775">
    <property type="entry name" value="Phytyl_CoA_dOase-like"/>
</dbReference>
<accession>A0ABD0JI29</accession>
<protein>
    <recommendedName>
        <fullName evidence="8">Phytanoyl-CoA dioxygenase domain containing 1</fullName>
    </recommendedName>
</protein>
<evidence type="ECO:0000256" key="3">
    <source>
        <dbReference type="ARBA" id="ARBA00023004"/>
    </source>
</evidence>
<feature type="compositionally biased region" description="Polar residues" evidence="5">
    <location>
        <begin position="1"/>
        <end position="20"/>
    </location>
</feature>
<organism evidence="6 7">
    <name type="scientific">Batillaria attramentaria</name>
    <dbReference type="NCBI Taxonomy" id="370345"/>
    <lineage>
        <taxon>Eukaryota</taxon>
        <taxon>Metazoa</taxon>
        <taxon>Spiralia</taxon>
        <taxon>Lophotrochozoa</taxon>
        <taxon>Mollusca</taxon>
        <taxon>Gastropoda</taxon>
        <taxon>Caenogastropoda</taxon>
        <taxon>Sorbeoconcha</taxon>
        <taxon>Cerithioidea</taxon>
        <taxon>Batillariidae</taxon>
        <taxon>Batillaria</taxon>
    </lineage>
</organism>
<evidence type="ECO:0000313" key="7">
    <source>
        <dbReference type="Proteomes" id="UP001519460"/>
    </source>
</evidence>
<dbReference type="SUPFAM" id="SSF51197">
    <property type="entry name" value="Clavaminate synthase-like"/>
    <property type="match status" value="1"/>
</dbReference>
<comment type="caution">
    <text evidence="6">The sequence shown here is derived from an EMBL/GenBank/DDBJ whole genome shotgun (WGS) entry which is preliminary data.</text>
</comment>
<dbReference type="PANTHER" id="PTHR20883:SF15">
    <property type="entry name" value="PHYTANOYL-COA DIOXYGENASE DOMAIN-CONTAINING PROTEIN 1"/>
    <property type="match status" value="1"/>
</dbReference>
<dbReference type="PANTHER" id="PTHR20883">
    <property type="entry name" value="PHYTANOYL-COA DIOXYGENASE DOMAIN CONTAINING 1"/>
    <property type="match status" value="1"/>
</dbReference>
<name>A0ABD0JI29_9CAEN</name>
<dbReference type="GO" id="GO:0046872">
    <property type="term" value="F:metal ion binding"/>
    <property type="evidence" value="ECO:0007669"/>
    <property type="project" value="UniProtKB-KW"/>
</dbReference>
<evidence type="ECO:0008006" key="8">
    <source>
        <dbReference type="Google" id="ProtNLM"/>
    </source>
</evidence>
<keyword evidence="7" id="KW-1185">Reference proteome</keyword>
<keyword evidence="3" id="KW-0408">Iron</keyword>
<comment type="similarity">
    <text evidence="4">Belongs to the PhyH family. PHYHD1 subfamily.</text>
</comment>
<dbReference type="Gene3D" id="2.60.120.620">
    <property type="entry name" value="q2cbj1_9rhob like domain"/>
    <property type="match status" value="1"/>
</dbReference>
<feature type="region of interest" description="Disordered" evidence="5">
    <location>
        <begin position="1"/>
        <end position="34"/>
    </location>
</feature>
<reference evidence="6 7" key="1">
    <citation type="journal article" date="2023" name="Sci. Data">
        <title>Genome assembly of the Korean intertidal mud-creeper Batillaria attramentaria.</title>
        <authorList>
            <person name="Patra A.K."/>
            <person name="Ho P.T."/>
            <person name="Jun S."/>
            <person name="Lee S.J."/>
            <person name="Kim Y."/>
            <person name="Won Y.J."/>
        </authorList>
    </citation>
    <scope>NUCLEOTIDE SEQUENCE [LARGE SCALE GENOMIC DNA]</scope>
    <source>
        <strain evidence="6">Wonlab-2016</strain>
    </source>
</reference>
<dbReference type="Proteomes" id="UP001519460">
    <property type="component" value="Unassembled WGS sequence"/>
</dbReference>
<dbReference type="Pfam" id="PF05721">
    <property type="entry name" value="PhyH"/>
    <property type="match status" value="1"/>
</dbReference>
<dbReference type="EMBL" id="JACVVK020000448">
    <property type="protein sequence ID" value="KAK7474062.1"/>
    <property type="molecule type" value="Genomic_DNA"/>
</dbReference>